<dbReference type="RefSeq" id="XP_041192362.1">
    <property type="nucleotide sequence ID" value="XM_041337699.1"/>
</dbReference>
<dbReference type="SUPFAM" id="SSF52540">
    <property type="entry name" value="P-loop containing nucleoside triphosphate hydrolases"/>
    <property type="match status" value="2"/>
</dbReference>
<accession>A0A9P7EA55</accession>
<feature type="domain" description="G" evidence="2">
    <location>
        <begin position="39"/>
        <end position="166"/>
    </location>
</feature>
<feature type="compositionally biased region" description="Polar residues" evidence="1">
    <location>
        <begin position="23"/>
        <end position="32"/>
    </location>
</feature>
<keyword evidence="3" id="KW-0378">Hydrolase</keyword>
<dbReference type="PROSITE" id="PS00675">
    <property type="entry name" value="SIGMA54_INTERACT_1"/>
    <property type="match status" value="1"/>
</dbReference>
<organism evidence="3 4">
    <name type="scientific">Suillus subaureus</name>
    <dbReference type="NCBI Taxonomy" id="48587"/>
    <lineage>
        <taxon>Eukaryota</taxon>
        <taxon>Fungi</taxon>
        <taxon>Dikarya</taxon>
        <taxon>Basidiomycota</taxon>
        <taxon>Agaricomycotina</taxon>
        <taxon>Agaricomycetes</taxon>
        <taxon>Agaricomycetidae</taxon>
        <taxon>Boletales</taxon>
        <taxon>Suillineae</taxon>
        <taxon>Suillaceae</taxon>
        <taxon>Suillus</taxon>
    </lineage>
</organism>
<evidence type="ECO:0000259" key="2">
    <source>
        <dbReference type="Pfam" id="PF01926"/>
    </source>
</evidence>
<dbReference type="GeneID" id="64631715"/>
<comment type="caution">
    <text evidence="3">The sequence shown here is derived from an EMBL/GenBank/DDBJ whole genome shotgun (WGS) entry which is preliminary data.</text>
</comment>
<name>A0A9P7EA55_9AGAM</name>
<evidence type="ECO:0000256" key="1">
    <source>
        <dbReference type="SAM" id="MobiDB-lite"/>
    </source>
</evidence>
<dbReference type="Proteomes" id="UP000807769">
    <property type="component" value="Unassembled WGS sequence"/>
</dbReference>
<dbReference type="GO" id="GO:0005737">
    <property type="term" value="C:cytoplasm"/>
    <property type="evidence" value="ECO:0007669"/>
    <property type="project" value="TreeGrafter"/>
</dbReference>
<dbReference type="Gene3D" id="3.40.50.300">
    <property type="entry name" value="P-loop containing nucleotide triphosphate hydrolases"/>
    <property type="match status" value="2"/>
</dbReference>
<evidence type="ECO:0000313" key="4">
    <source>
        <dbReference type="Proteomes" id="UP000807769"/>
    </source>
</evidence>
<feature type="compositionally biased region" description="Low complexity" evidence="1">
    <location>
        <begin position="11"/>
        <end position="22"/>
    </location>
</feature>
<proteinExistence type="predicted"/>
<dbReference type="GO" id="GO:0005525">
    <property type="term" value="F:GTP binding"/>
    <property type="evidence" value="ECO:0007669"/>
    <property type="project" value="InterPro"/>
</dbReference>
<dbReference type="GO" id="GO:0030488">
    <property type="term" value="P:tRNA methylation"/>
    <property type="evidence" value="ECO:0007669"/>
    <property type="project" value="TreeGrafter"/>
</dbReference>
<feature type="non-terminal residue" evidence="3">
    <location>
        <position position="423"/>
    </location>
</feature>
<sequence length="423" mass="47544">MAIRNPPGRLQPSSSSVPSQSPANPNYTGEPLNRTSTCNVVIFGESGAGKSSLVNLITRKDVAGTSCDTRGCTATVNEHEIWIQNETLKVKLFDTPGLDEDPRGTVPDKEARRILKKLAQTLMKQGDIHLIIYCVRGLSVIRTLRKNYNFVHSQVKSKVPIVLVVTSLESYEPDMERWWRLNENTFSKHRMTFAGHACVTTGMITQSNVTERGRNRSYDAVCKLIEQCRLSNEMVIHTGPSQGTTHNIPSELTASSSKRANIVLFGQAGAGKSSLVNLMAGMDVARTSSDARSRTLYWQKYPIEFDGKSYNVFDTVGLQEPQLGIPQYIDAIENAYRLIQDLERQGGIDLLLFCMRAGRLTTTLENNYRLFHEFLCDKKVPVVVVITYLENEVGEMDDWWRHNRDIFREREVRVAGHACITAI</sequence>
<dbReference type="EMBL" id="JABBWG010000019">
    <property type="protein sequence ID" value="KAG1815225.1"/>
    <property type="molecule type" value="Genomic_DNA"/>
</dbReference>
<reference evidence="3" key="1">
    <citation type="journal article" date="2020" name="New Phytol.">
        <title>Comparative genomics reveals dynamic genome evolution in host specialist ectomycorrhizal fungi.</title>
        <authorList>
            <person name="Lofgren L.A."/>
            <person name="Nguyen N.H."/>
            <person name="Vilgalys R."/>
            <person name="Ruytinx J."/>
            <person name="Liao H.L."/>
            <person name="Branco S."/>
            <person name="Kuo A."/>
            <person name="LaButti K."/>
            <person name="Lipzen A."/>
            <person name="Andreopoulos W."/>
            <person name="Pangilinan J."/>
            <person name="Riley R."/>
            <person name="Hundley H."/>
            <person name="Na H."/>
            <person name="Barry K."/>
            <person name="Grigoriev I.V."/>
            <person name="Stajich J.E."/>
            <person name="Kennedy P.G."/>
        </authorList>
    </citation>
    <scope>NUCLEOTIDE SEQUENCE</scope>
    <source>
        <strain evidence="3">MN1</strain>
    </source>
</reference>
<dbReference type="PRINTS" id="PR00449">
    <property type="entry name" value="RASTRNSFRMNG"/>
</dbReference>
<dbReference type="AlphaFoldDB" id="A0A9P7EA55"/>
<dbReference type="PANTHER" id="PTHR42714">
    <property type="entry name" value="TRNA MODIFICATION GTPASE GTPBP3"/>
    <property type="match status" value="1"/>
</dbReference>
<protein>
    <submittedName>
        <fullName evidence="3">P-loop containing nucleoside triphosphate hydrolase protein</fullName>
    </submittedName>
</protein>
<evidence type="ECO:0000313" key="3">
    <source>
        <dbReference type="EMBL" id="KAG1815225.1"/>
    </source>
</evidence>
<dbReference type="GO" id="GO:0002098">
    <property type="term" value="P:tRNA wobble uridine modification"/>
    <property type="evidence" value="ECO:0007669"/>
    <property type="project" value="TreeGrafter"/>
</dbReference>
<feature type="domain" description="G" evidence="2">
    <location>
        <begin position="262"/>
        <end position="386"/>
    </location>
</feature>
<feature type="region of interest" description="Disordered" evidence="1">
    <location>
        <begin position="1"/>
        <end position="32"/>
    </location>
</feature>
<gene>
    <name evidence="3" type="ORF">BJ212DRAFT_1431890</name>
</gene>
<keyword evidence="4" id="KW-1185">Reference proteome</keyword>
<dbReference type="PANTHER" id="PTHR42714:SF2">
    <property type="entry name" value="TRNA MODIFICATION GTPASE GTPBP3, MITOCHONDRIAL"/>
    <property type="match status" value="1"/>
</dbReference>
<dbReference type="GO" id="GO:0016787">
    <property type="term" value="F:hydrolase activity"/>
    <property type="evidence" value="ECO:0007669"/>
    <property type="project" value="UniProtKB-KW"/>
</dbReference>
<dbReference type="CDD" id="cd00882">
    <property type="entry name" value="Ras_like_GTPase"/>
    <property type="match status" value="2"/>
</dbReference>
<dbReference type="Pfam" id="PF01926">
    <property type="entry name" value="MMR_HSR1"/>
    <property type="match status" value="2"/>
</dbReference>
<dbReference type="OrthoDB" id="8954335at2759"/>
<dbReference type="InterPro" id="IPR025662">
    <property type="entry name" value="Sigma_54_int_dom_ATP-bd_1"/>
</dbReference>
<dbReference type="InterPro" id="IPR027417">
    <property type="entry name" value="P-loop_NTPase"/>
</dbReference>
<dbReference type="InterPro" id="IPR006073">
    <property type="entry name" value="GTP-bd"/>
</dbReference>